<feature type="transmembrane region" description="Helical" evidence="1">
    <location>
        <begin position="42"/>
        <end position="63"/>
    </location>
</feature>
<evidence type="ECO:0000256" key="1">
    <source>
        <dbReference type="SAM" id="Phobius"/>
    </source>
</evidence>
<keyword evidence="1" id="KW-0472">Membrane</keyword>
<dbReference type="EMBL" id="CZKA01000078">
    <property type="protein sequence ID" value="CUR60676.1"/>
    <property type="molecule type" value="Genomic_DNA"/>
</dbReference>
<feature type="transmembrane region" description="Helical" evidence="1">
    <location>
        <begin position="150"/>
        <end position="176"/>
    </location>
</feature>
<feature type="transmembrane region" description="Helical" evidence="1">
    <location>
        <begin position="115"/>
        <end position="138"/>
    </location>
</feature>
<organism evidence="2">
    <name type="scientific">metagenome</name>
    <dbReference type="NCBI Taxonomy" id="256318"/>
    <lineage>
        <taxon>unclassified sequences</taxon>
        <taxon>metagenomes</taxon>
    </lineage>
</organism>
<reference evidence="2" key="1">
    <citation type="submission" date="2015-08" db="EMBL/GenBank/DDBJ databases">
        <authorList>
            <person name="Babu N.S."/>
            <person name="Beckwith C.J."/>
            <person name="Beseler K.G."/>
            <person name="Brison A."/>
            <person name="Carone J.V."/>
            <person name="Caskin T.P."/>
            <person name="Diamond M."/>
            <person name="Durham M.E."/>
            <person name="Foxe J.M."/>
            <person name="Go M."/>
            <person name="Henderson B.A."/>
            <person name="Jones I.B."/>
            <person name="McGettigan J.A."/>
            <person name="Micheletti S.J."/>
            <person name="Nasrallah M.E."/>
            <person name="Ortiz D."/>
            <person name="Piller C.R."/>
            <person name="Privatt S.R."/>
            <person name="Schneider S.L."/>
            <person name="Sharp S."/>
            <person name="Smith T.C."/>
            <person name="Stanton J.D."/>
            <person name="Ullery H.E."/>
            <person name="Wilson R.J."/>
            <person name="Serrano M.G."/>
            <person name="Buck G."/>
            <person name="Lee V."/>
            <person name="Wang Y."/>
            <person name="Carvalho R."/>
            <person name="Voegtly L."/>
            <person name="Shi R."/>
            <person name="Duckworth R."/>
            <person name="Johnson A."/>
            <person name="Loviza R."/>
            <person name="Walstead R."/>
            <person name="Shah Z."/>
            <person name="Kiflezghi M."/>
            <person name="Wade K."/>
            <person name="Ball S.L."/>
            <person name="Bradley K.W."/>
            <person name="Asai D.J."/>
            <person name="Bowman C.A."/>
            <person name="Russell D.A."/>
            <person name="Pope W.H."/>
            <person name="Jacobs-Sera D."/>
            <person name="Hendrix R.W."/>
            <person name="Hatfull G.F."/>
        </authorList>
    </citation>
    <scope>NUCLEOTIDE SEQUENCE</scope>
</reference>
<dbReference type="InterPro" id="IPR021315">
    <property type="entry name" value="Gap/Sap"/>
</dbReference>
<keyword evidence="1" id="KW-1133">Transmembrane helix</keyword>
<feature type="transmembrane region" description="Helical" evidence="1">
    <location>
        <begin position="12"/>
        <end position="30"/>
    </location>
</feature>
<evidence type="ECO:0008006" key="3">
    <source>
        <dbReference type="Google" id="ProtNLM"/>
    </source>
</evidence>
<sequence>MGAVLAEILPLAVAIATSPFPVIPAILLLFTDRPKAASTAFLAGWTGGILAGTLVFTTLATVLEQGETPLWATWLRIVMGLLLVGLGVRKWAGRGKEADPPGWMRSLETAHPRKALSIGLLLSVANPKVLLLSAAAGLYVGAVDLTAAEFAGVVAVFTLVAALSVAVPVGLFLVLGERMLPPLSRAKDWLIAHNAAVMAVVVVVIGAALVAKGLGEL</sequence>
<evidence type="ECO:0000313" key="2">
    <source>
        <dbReference type="EMBL" id="CUR60676.1"/>
    </source>
</evidence>
<feature type="transmembrane region" description="Helical" evidence="1">
    <location>
        <begin position="188"/>
        <end position="211"/>
    </location>
</feature>
<feature type="transmembrane region" description="Helical" evidence="1">
    <location>
        <begin position="69"/>
        <end position="88"/>
    </location>
</feature>
<keyword evidence="1" id="KW-0812">Transmembrane</keyword>
<dbReference type="AlphaFoldDB" id="A0A2P2CFB3"/>
<accession>A0A2P2CFB3</accession>
<proteinExistence type="predicted"/>
<dbReference type="Pfam" id="PF11139">
    <property type="entry name" value="SfLAP"/>
    <property type="match status" value="1"/>
</dbReference>
<name>A0A2P2CFB3_9ZZZZ</name>
<protein>
    <recommendedName>
        <fullName evidence="3">GAP family protein</fullName>
    </recommendedName>
</protein>
<gene>
    <name evidence="2" type="ORF">NOCA280094</name>
</gene>